<feature type="region of interest" description="Disordered" evidence="1">
    <location>
        <begin position="60"/>
        <end position="93"/>
    </location>
</feature>
<keyword evidence="2" id="KW-1133">Transmembrane helix</keyword>
<proteinExistence type="predicted"/>
<feature type="compositionally biased region" description="Low complexity" evidence="1">
    <location>
        <begin position="60"/>
        <end position="86"/>
    </location>
</feature>
<name>A0A6J7HA98_9ZZZZ</name>
<protein>
    <submittedName>
        <fullName evidence="3">Unannotated protein</fullName>
    </submittedName>
</protein>
<reference evidence="3" key="1">
    <citation type="submission" date="2020-05" db="EMBL/GenBank/DDBJ databases">
        <authorList>
            <person name="Chiriac C."/>
            <person name="Salcher M."/>
            <person name="Ghai R."/>
            <person name="Kavagutti S V."/>
        </authorList>
    </citation>
    <scope>NUCLEOTIDE SEQUENCE</scope>
</reference>
<gene>
    <name evidence="3" type="ORF">UFOPK3564_01395</name>
</gene>
<evidence type="ECO:0000256" key="2">
    <source>
        <dbReference type="SAM" id="Phobius"/>
    </source>
</evidence>
<sequence>MIVTALTEIPPDSGSAGYVVAAVIVSAILVLTYLVIVAFRVRDAARRLEALESRLDGAAARVGGTGTADPAPGGAVGDPAAVAAAAESRGARR</sequence>
<keyword evidence="2" id="KW-0472">Membrane</keyword>
<accession>A0A6J7HA98</accession>
<keyword evidence="2" id="KW-0812">Transmembrane</keyword>
<dbReference type="AlphaFoldDB" id="A0A6J7HA98"/>
<dbReference type="EMBL" id="CAFBMK010000068">
    <property type="protein sequence ID" value="CAB4913250.1"/>
    <property type="molecule type" value="Genomic_DNA"/>
</dbReference>
<organism evidence="3">
    <name type="scientific">freshwater metagenome</name>
    <dbReference type="NCBI Taxonomy" id="449393"/>
    <lineage>
        <taxon>unclassified sequences</taxon>
        <taxon>metagenomes</taxon>
        <taxon>ecological metagenomes</taxon>
    </lineage>
</organism>
<evidence type="ECO:0000256" key="1">
    <source>
        <dbReference type="SAM" id="MobiDB-lite"/>
    </source>
</evidence>
<feature type="transmembrane region" description="Helical" evidence="2">
    <location>
        <begin position="16"/>
        <end position="39"/>
    </location>
</feature>
<evidence type="ECO:0000313" key="3">
    <source>
        <dbReference type="EMBL" id="CAB4913250.1"/>
    </source>
</evidence>